<sequence length="220" mass="23655">MSDARHLPRTVADPALVSIARFVSSTRAEGPGERTAIWVQGCSIRCHGCFNPHMWTFRGGDTAAPDDLIARIIDANTEGLTLLGGEPFDQAAPLSTVAAGVRRAGRSVMTFTGYTMKQLDDAVDGGREDVARLLAQTDLLVAGPFLADHIDTVRPWVGSTNQEFVLLTDQFPDLLVDFDSTPDRLEITVDASGQIGVNGWAQLEALHELLESTGRPVRGG</sequence>
<dbReference type="RefSeq" id="WP_154230198.1">
    <property type="nucleotide sequence ID" value="NZ_CP045309.1"/>
</dbReference>
<gene>
    <name evidence="7" type="ORF">G3561_24985</name>
    <name evidence="8" type="ORF">GCE86_31035</name>
</gene>
<evidence type="ECO:0000256" key="3">
    <source>
        <dbReference type="ARBA" id="ARBA00022691"/>
    </source>
</evidence>
<keyword evidence="5" id="KW-0408">Iron</keyword>
<evidence type="ECO:0000256" key="5">
    <source>
        <dbReference type="ARBA" id="ARBA00023004"/>
    </source>
</evidence>
<keyword evidence="2" id="KW-0004">4Fe-4S</keyword>
<evidence type="ECO:0000313" key="7">
    <source>
        <dbReference type="EMBL" id="NES30796.1"/>
    </source>
</evidence>
<name>A0AAJ3DLG5_9ACTN</name>
<dbReference type="SFLD" id="SFLDG01066">
    <property type="entry name" value="organic_radical-activating_enz"/>
    <property type="match status" value="1"/>
</dbReference>
<reference evidence="7 10" key="2">
    <citation type="submission" date="2020-02" db="EMBL/GenBank/DDBJ databases">
        <title>WGS of Micromonospora spp. isolated from hot spring.</title>
        <authorList>
            <person name="Thawai C."/>
        </authorList>
    </citation>
    <scope>NUCLEOTIDE SEQUENCE [LARGE SCALE GENOMIC DNA]</scope>
    <source>
        <strain evidence="7 10">TMS7</strain>
    </source>
</reference>
<dbReference type="EMBL" id="CP045309">
    <property type="protein sequence ID" value="QGL51084.1"/>
    <property type="molecule type" value="Genomic_DNA"/>
</dbReference>
<dbReference type="SFLD" id="SFLDF00299">
    <property type="entry name" value="anaerobic_ribonucleoside-triph"/>
    <property type="match status" value="1"/>
</dbReference>
<dbReference type="InterPro" id="IPR012837">
    <property type="entry name" value="NrdG"/>
</dbReference>
<dbReference type="SFLD" id="SFLDS00029">
    <property type="entry name" value="Radical_SAM"/>
    <property type="match status" value="1"/>
</dbReference>
<proteinExistence type="predicted"/>
<dbReference type="Gene3D" id="3.20.20.70">
    <property type="entry name" value="Aldolase class I"/>
    <property type="match status" value="1"/>
</dbReference>
<keyword evidence="3" id="KW-0949">S-adenosyl-L-methionine</keyword>
<dbReference type="EMBL" id="JAAHBZ010000013">
    <property type="protein sequence ID" value="NES30796.1"/>
    <property type="molecule type" value="Genomic_DNA"/>
</dbReference>
<comment type="cofactor">
    <cofactor evidence="1">
        <name>[4Fe-4S] cluster</name>
        <dbReference type="ChEBI" id="CHEBI:49883"/>
    </cofactor>
</comment>
<evidence type="ECO:0000256" key="1">
    <source>
        <dbReference type="ARBA" id="ARBA00001966"/>
    </source>
</evidence>
<keyword evidence="4" id="KW-0479">Metal-binding</keyword>
<dbReference type="InterPro" id="IPR013785">
    <property type="entry name" value="Aldolase_TIM"/>
</dbReference>
<dbReference type="InterPro" id="IPR058240">
    <property type="entry name" value="rSAM_sf"/>
</dbReference>
<protein>
    <submittedName>
        <fullName evidence="8">4Fe-4S cluster-binding domain-containing protein</fullName>
    </submittedName>
    <submittedName>
        <fullName evidence="7">Radical SAM protein</fullName>
    </submittedName>
</protein>
<accession>A0AAJ3DLG5</accession>
<dbReference type="AlphaFoldDB" id="A0AAJ3DLG5"/>
<dbReference type="GO" id="GO:0051539">
    <property type="term" value="F:4 iron, 4 sulfur cluster binding"/>
    <property type="evidence" value="ECO:0007669"/>
    <property type="project" value="UniProtKB-KW"/>
</dbReference>
<organism evidence="7 10">
    <name type="scientific">Micromonospora terminaliae</name>
    <dbReference type="NCBI Taxonomy" id="1914461"/>
    <lineage>
        <taxon>Bacteria</taxon>
        <taxon>Bacillati</taxon>
        <taxon>Actinomycetota</taxon>
        <taxon>Actinomycetes</taxon>
        <taxon>Micromonosporales</taxon>
        <taxon>Micromonosporaceae</taxon>
        <taxon>Micromonospora</taxon>
    </lineage>
</organism>
<keyword evidence="6" id="KW-0411">Iron-sulfur</keyword>
<dbReference type="InterPro" id="IPR007197">
    <property type="entry name" value="rSAM"/>
</dbReference>
<reference evidence="8 9" key="1">
    <citation type="submission" date="2019-10" db="EMBL/GenBank/DDBJ databases">
        <title>Genome Sequence of Micromonospora terminaliae DSM 101760.</title>
        <authorList>
            <person name="Guo L."/>
        </authorList>
    </citation>
    <scope>NUCLEOTIDE SEQUENCE [LARGE SCALE GENOMIC DNA]</scope>
    <source>
        <strain evidence="8 9">DSM 101760</strain>
    </source>
</reference>
<dbReference type="GO" id="GO:0043365">
    <property type="term" value="F:[formate-C-acetyltransferase]-activating enzyme activity"/>
    <property type="evidence" value="ECO:0007669"/>
    <property type="project" value="InterPro"/>
</dbReference>
<dbReference type="Proteomes" id="UP000477779">
    <property type="component" value="Unassembled WGS sequence"/>
</dbReference>
<dbReference type="Proteomes" id="UP000402241">
    <property type="component" value="Chromosome"/>
</dbReference>
<keyword evidence="9" id="KW-1185">Reference proteome</keyword>
<dbReference type="PANTHER" id="PTHR30352:SF2">
    <property type="entry name" value="ANAEROBIC RIBONUCLEOSIDE-TRIPHOSPHATE REDUCTASE-ACTIVATING PROTEIN"/>
    <property type="match status" value="1"/>
</dbReference>
<evidence type="ECO:0000256" key="4">
    <source>
        <dbReference type="ARBA" id="ARBA00022723"/>
    </source>
</evidence>
<dbReference type="InterPro" id="IPR034457">
    <property type="entry name" value="Organic_radical-activating"/>
</dbReference>
<dbReference type="PANTHER" id="PTHR30352">
    <property type="entry name" value="PYRUVATE FORMATE-LYASE-ACTIVATING ENZYME"/>
    <property type="match status" value="1"/>
</dbReference>
<evidence type="ECO:0000256" key="2">
    <source>
        <dbReference type="ARBA" id="ARBA00022485"/>
    </source>
</evidence>
<dbReference type="Pfam" id="PF13353">
    <property type="entry name" value="Fer4_12"/>
    <property type="match status" value="1"/>
</dbReference>
<dbReference type="GO" id="GO:0004748">
    <property type="term" value="F:ribonucleoside-diphosphate reductase activity, thioredoxin disulfide as acceptor"/>
    <property type="evidence" value="ECO:0007669"/>
    <property type="project" value="TreeGrafter"/>
</dbReference>
<dbReference type="SUPFAM" id="SSF102114">
    <property type="entry name" value="Radical SAM enzymes"/>
    <property type="match status" value="1"/>
</dbReference>
<dbReference type="SFLD" id="SFLDG01063">
    <property type="entry name" value="activating_enzymes__group_1"/>
    <property type="match status" value="1"/>
</dbReference>
<evidence type="ECO:0000313" key="10">
    <source>
        <dbReference type="Proteomes" id="UP000477779"/>
    </source>
</evidence>
<evidence type="ECO:0000256" key="6">
    <source>
        <dbReference type="ARBA" id="ARBA00023014"/>
    </source>
</evidence>
<evidence type="ECO:0000313" key="8">
    <source>
        <dbReference type="EMBL" id="QGL51084.1"/>
    </source>
</evidence>
<dbReference type="GO" id="GO:0046872">
    <property type="term" value="F:metal ion binding"/>
    <property type="evidence" value="ECO:0007669"/>
    <property type="project" value="UniProtKB-KW"/>
</dbReference>
<evidence type="ECO:0000313" key="9">
    <source>
        <dbReference type="Proteomes" id="UP000402241"/>
    </source>
</evidence>